<accession>A0ABD0JVW7</accession>
<evidence type="ECO:0008006" key="5">
    <source>
        <dbReference type="Google" id="ProtNLM"/>
    </source>
</evidence>
<feature type="chain" id="PRO_5044813509" description="Secreted protein" evidence="2">
    <location>
        <begin position="27"/>
        <end position="124"/>
    </location>
</feature>
<gene>
    <name evidence="3" type="ORF">BaRGS_00029645</name>
</gene>
<sequence>MHYRNTAAGFLHCLLVVCFVRDGVLSARIQLPQYSADSELAETVHNLTVSNDYLVSEMQRQAEVDATLASSVDEIRRGETSKEARRHTGKTHRQNTNRQRTFVEKYFPSGGDRSNVAIQLRECS</sequence>
<protein>
    <recommendedName>
        <fullName evidence="5">Secreted protein</fullName>
    </recommendedName>
</protein>
<evidence type="ECO:0000313" key="4">
    <source>
        <dbReference type="Proteomes" id="UP001519460"/>
    </source>
</evidence>
<name>A0ABD0JVW7_9CAEN</name>
<keyword evidence="2" id="KW-0732">Signal</keyword>
<comment type="caution">
    <text evidence="3">The sequence shown here is derived from an EMBL/GenBank/DDBJ whole genome shotgun (WGS) entry which is preliminary data.</text>
</comment>
<evidence type="ECO:0000313" key="3">
    <source>
        <dbReference type="EMBL" id="KAK7479127.1"/>
    </source>
</evidence>
<feature type="region of interest" description="Disordered" evidence="1">
    <location>
        <begin position="77"/>
        <end position="100"/>
    </location>
</feature>
<reference evidence="3 4" key="1">
    <citation type="journal article" date="2023" name="Sci. Data">
        <title>Genome assembly of the Korean intertidal mud-creeper Batillaria attramentaria.</title>
        <authorList>
            <person name="Patra A.K."/>
            <person name="Ho P.T."/>
            <person name="Jun S."/>
            <person name="Lee S.J."/>
            <person name="Kim Y."/>
            <person name="Won Y.J."/>
        </authorList>
    </citation>
    <scope>NUCLEOTIDE SEQUENCE [LARGE SCALE GENOMIC DNA]</scope>
    <source>
        <strain evidence="3">Wonlab-2016</strain>
    </source>
</reference>
<keyword evidence="4" id="KW-1185">Reference proteome</keyword>
<feature type="compositionally biased region" description="Basic residues" evidence="1">
    <location>
        <begin position="84"/>
        <end position="95"/>
    </location>
</feature>
<dbReference type="EMBL" id="JACVVK020000310">
    <property type="protein sequence ID" value="KAK7479127.1"/>
    <property type="molecule type" value="Genomic_DNA"/>
</dbReference>
<evidence type="ECO:0000256" key="2">
    <source>
        <dbReference type="SAM" id="SignalP"/>
    </source>
</evidence>
<dbReference type="AlphaFoldDB" id="A0ABD0JVW7"/>
<proteinExistence type="predicted"/>
<evidence type="ECO:0000256" key="1">
    <source>
        <dbReference type="SAM" id="MobiDB-lite"/>
    </source>
</evidence>
<organism evidence="3 4">
    <name type="scientific">Batillaria attramentaria</name>
    <dbReference type="NCBI Taxonomy" id="370345"/>
    <lineage>
        <taxon>Eukaryota</taxon>
        <taxon>Metazoa</taxon>
        <taxon>Spiralia</taxon>
        <taxon>Lophotrochozoa</taxon>
        <taxon>Mollusca</taxon>
        <taxon>Gastropoda</taxon>
        <taxon>Caenogastropoda</taxon>
        <taxon>Sorbeoconcha</taxon>
        <taxon>Cerithioidea</taxon>
        <taxon>Batillariidae</taxon>
        <taxon>Batillaria</taxon>
    </lineage>
</organism>
<dbReference type="Proteomes" id="UP001519460">
    <property type="component" value="Unassembled WGS sequence"/>
</dbReference>
<feature type="signal peptide" evidence="2">
    <location>
        <begin position="1"/>
        <end position="26"/>
    </location>
</feature>